<dbReference type="PROSITE" id="PS50943">
    <property type="entry name" value="HTH_CROC1"/>
    <property type="match status" value="1"/>
</dbReference>
<dbReference type="SMART" id="SM00530">
    <property type="entry name" value="HTH_XRE"/>
    <property type="match status" value="1"/>
</dbReference>
<sequence>MLGDFLKQRRLAMGFTQEFVAHQLKLSRQAISNWENGSREINVSDLLSYAKLLEISFEDLESHLDQAEPSVKESPTKIQARQVPKHFRVHLEKQVGHSFPAAQPLHIKIEGDRVIAIHLLLSHLFMNKHDLTLKNCPRAFDFLNILYELGYHGWSEISTHGDTLHIRSHHIPRDIISLNQISRASIGIISGLTYRYRELLFSFPGGDDFCFRPIDLHLDILSTIASYRFDSSQKIFYAQKKDRLNQNIRLNCYADGSKSVGAFFNAINLAYVYPNEIRINGLSPDPTISYLIQLLQQASNRRVCYLSPDKIIIPKVDFIELNETEIHLPPDMPMLVAYVLLFWNKLDHILFDNLRTKDIPASYQKFFQKLGLSMYENNHSLQFQKTAPIDLDYFEFLPLGAAPFISTDLGPILSEFLASKNIPDILFDEVFSQRTSHLSELNKLGILIKELENGALKSQGKSPSHSQSEQIFDLKDMYAGMAILMGITQTQLKSATLLNFDQLLRAFGNIQDILSLLGYQGEIQCNEL</sequence>
<feature type="domain" description="HTH cro/C1-type" evidence="2">
    <location>
        <begin position="6"/>
        <end position="60"/>
    </location>
</feature>
<reference evidence="3 4" key="1">
    <citation type="submission" date="2018-04" db="EMBL/GenBank/DDBJ databases">
        <title>Aerococcus urinae genomes.</title>
        <authorList>
            <person name="Hilt E."/>
            <person name="Gilbert N.M."/>
            <person name="Thomas-White K."/>
            <person name="Putonti C."/>
            <person name="Lewis A.L."/>
            <person name="Visck K.L."/>
            <person name="Wolfe A.J."/>
        </authorList>
    </citation>
    <scope>NUCLEOTIDE SEQUENCE [LARGE SCALE GENOMIC DNA]</scope>
    <source>
        <strain evidence="3 4">UMB7480</strain>
    </source>
</reference>
<evidence type="ECO:0000313" key="3">
    <source>
        <dbReference type="EMBL" id="RAV79898.1"/>
    </source>
</evidence>
<evidence type="ECO:0000259" key="2">
    <source>
        <dbReference type="PROSITE" id="PS50943"/>
    </source>
</evidence>
<organism evidence="3 4">
    <name type="scientific">Aerococcus urinae</name>
    <dbReference type="NCBI Taxonomy" id="1376"/>
    <lineage>
        <taxon>Bacteria</taxon>
        <taxon>Bacillati</taxon>
        <taxon>Bacillota</taxon>
        <taxon>Bacilli</taxon>
        <taxon>Lactobacillales</taxon>
        <taxon>Aerococcaceae</taxon>
        <taxon>Aerococcus</taxon>
    </lineage>
</organism>
<dbReference type="AlphaFoldDB" id="A0A329NX91"/>
<proteinExistence type="predicted"/>
<accession>A0A329NX91</accession>
<evidence type="ECO:0000313" key="4">
    <source>
        <dbReference type="Proteomes" id="UP000251923"/>
    </source>
</evidence>
<dbReference type="GO" id="GO:0003677">
    <property type="term" value="F:DNA binding"/>
    <property type="evidence" value="ECO:0007669"/>
    <property type="project" value="InterPro"/>
</dbReference>
<dbReference type="InterPro" id="IPR010982">
    <property type="entry name" value="Lambda_DNA-bd_dom_sf"/>
</dbReference>
<dbReference type="InterPro" id="IPR013792">
    <property type="entry name" value="RNA3'P_cycl/enolpyr_Trfase_a/b"/>
</dbReference>
<dbReference type="Pfam" id="PF00275">
    <property type="entry name" value="EPSP_synthase"/>
    <property type="match status" value="1"/>
</dbReference>
<dbReference type="Pfam" id="PF01381">
    <property type="entry name" value="HTH_3"/>
    <property type="match status" value="1"/>
</dbReference>
<name>A0A329NX91_9LACT</name>
<dbReference type="SUPFAM" id="SSF55205">
    <property type="entry name" value="EPT/RTPC-like"/>
    <property type="match status" value="1"/>
</dbReference>
<dbReference type="InterPro" id="IPR036968">
    <property type="entry name" value="Enolpyruvate_Tfrase_sf"/>
</dbReference>
<keyword evidence="1" id="KW-0808">Transferase</keyword>
<dbReference type="GO" id="GO:0016765">
    <property type="term" value="F:transferase activity, transferring alkyl or aryl (other than methyl) groups"/>
    <property type="evidence" value="ECO:0007669"/>
    <property type="project" value="InterPro"/>
</dbReference>
<dbReference type="Gene3D" id="3.65.10.10">
    <property type="entry name" value="Enolpyruvate transferase domain"/>
    <property type="match status" value="2"/>
</dbReference>
<comment type="caution">
    <text evidence="3">The sequence shown here is derived from an EMBL/GenBank/DDBJ whole genome shotgun (WGS) entry which is preliminary data.</text>
</comment>
<dbReference type="Proteomes" id="UP000251923">
    <property type="component" value="Unassembled WGS sequence"/>
</dbReference>
<dbReference type="EMBL" id="QMHM01000006">
    <property type="protein sequence ID" value="RAV79898.1"/>
    <property type="molecule type" value="Genomic_DNA"/>
</dbReference>
<dbReference type="SUPFAM" id="SSF47413">
    <property type="entry name" value="lambda repressor-like DNA-binding domains"/>
    <property type="match status" value="1"/>
</dbReference>
<dbReference type="InterPro" id="IPR001986">
    <property type="entry name" value="Enolpyruvate_Tfrase_dom"/>
</dbReference>
<dbReference type="Gene3D" id="1.10.260.40">
    <property type="entry name" value="lambda repressor-like DNA-binding domains"/>
    <property type="match status" value="1"/>
</dbReference>
<gene>
    <name evidence="3" type="ORF">DBT54_04255</name>
</gene>
<evidence type="ECO:0000256" key="1">
    <source>
        <dbReference type="ARBA" id="ARBA00022679"/>
    </source>
</evidence>
<protein>
    <submittedName>
        <fullName evidence="3">UDP-N-acetylglucosamine 1-carboxyvinyltransferase</fullName>
    </submittedName>
</protein>
<dbReference type="InterPro" id="IPR001387">
    <property type="entry name" value="Cro/C1-type_HTH"/>
</dbReference>
<dbReference type="CDD" id="cd00093">
    <property type="entry name" value="HTH_XRE"/>
    <property type="match status" value="1"/>
</dbReference>